<dbReference type="AlphaFoldDB" id="A0A501VYN9"/>
<dbReference type="InterPro" id="IPR036188">
    <property type="entry name" value="FAD/NAD-bd_sf"/>
</dbReference>
<accession>A0A501VYN9</accession>
<dbReference type="EMBL" id="VFRQ01000009">
    <property type="protein sequence ID" value="TPE42863.1"/>
    <property type="molecule type" value="Genomic_DNA"/>
</dbReference>
<evidence type="ECO:0000256" key="4">
    <source>
        <dbReference type="ARBA" id="ARBA00023002"/>
    </source>
</evidence>
<sequence length="498" mass="56648">MAATRVIVIGSGFSGLSAATSLADKGYEVTVLEKNSTPGGRARSFSAEGFTFDMGPSWYWMPDVFESYFNRFGKSTADYYDLRRLDPSYTVVFGEDDFVDIPARLPELQALFERMEPGSARQLDLFLDQAAYKYEVGINQLVYKPGRSLSEFMSPRLLLDVLRMDVFQSFHKHIRRFFRHEKIIKLMEFPILFLGALPRNTPALYSLMNYADISLGTWYPMGGMYKIVEGMVQLAEEKGVTFKYNQNVQRLQVQEGSVSHVQTDTDTFEADIVVASADYHHVEKNLLPPASQSYTDSYWESRVMAPSSLLFYLGVSKRLQNLRHHNLFFDEDFGPHAQEIYTHPQWPKKPLFYVSAPSVTDPSVAPEGCENVFILIPVAPGLQDTEELREKYFNLVMDRLERLTKQDIRSHMIYKRSYAHKDFIQDYNAFKGNAYGLANTLLQTAILKPSLKSKKVRNLYYTGQLTVPGPGVPPSLISGQVVAKEIEKEYAPPVALNV</sequence>
<evidence type="ECO:0000313" key="7">
    <source>
        <dbReference type="EMBL" id="TPE42863.1"/>
    </source>
</evidence>
<evidence type="ECO:0000256" key="1">
    <source>
        <dbReference type="ARBA" id="ARBA00004829"/>
    </source>
</evidence>
<proteinExistence type="inferred from homology"/>
<dbReference type="SUPFAM" id="SSF51905">
    <property type="entry name" value="FAD/NAD(P)-binding domain"/>
    <property type="match status" value="1"/>
</dbReference>
<dbReference type="Pfam" id="PF01593">
    <property type="entry name" value="Amino_oxidase"/>
    <property type="match status" value="1"/>
</dbReference>
<dbReference type="InterPro" id="IPR014105">
    <property type="entry name" value="Carotenoid/retinoid_OxRdtase"/>
</dbReference>
<comment type="pathway">
    <text evidence="1 5">Carotenoid biosynthesis.</text>
</comment>
<dbReference type="InterPro" id="IPR002937">
    <property type="entry name" value="Amino_oxidase"/>
</dbReference>
<dbReference type="GO" id="GO:0016117">
    <property type="term" value="P:carotenoid biosynthetic process"/>
    <property type="evidence" value="ECO:0007669"/>
    <property type="project" value="UniProtKB-KW"/>
</dbReference>
<dbReference type="NCBIfam" id="TIGR02734">
    <property type="entry name" value="crtI_fam"/>
    <property type="match status" value="1"/>
</dbReference>
<dbReference type="Gene3D" id="3.50.50.60">
    <property type="entry name" value="FAD/NAD(P)-binding domain"/>
    <property type="match status" value="2"/>
</dbReference>
<protein>
    <submittedName>
        <fullName evidence="7">Phytoene desaturase</fullName>
    </submittedName>
</protein>
<comment type="caution">
    <text evidence="7">The sequence shown here is derived from an EMBL/GenBank/DDBJ whole genome shotgun (WGS) entry which is preliminary data.</text>
</comment>
<evidence type="ECO:0000259" key="6">
    <source>
        <dbReference type="Pfam" id="PF01593"/>
    </source>
</evidence>
<organism evidence="7 8">
    <name type="scientific">Pontibacter mangrovi</name>
    <dbReference type="NCBI Taxonomy" id="2589816"/>
    <lineage>
        <taxon>Bacteria</taxon>
        <taxon>Pseudomonadati</taxon>
        <taxon>Bacteroidota</taxon>
        <taxon>Cytophagia</taxon>
        <taxon>Cytophagales</taxon>
        <taxon>Hymenobacteraceae</taxon>
        <taxon>Pontibacter</taxon>
    </lineage>
</organism>
<keyword evidence="8" id="KW-1185">Reference proteome</keyword>
<keyword evidence="3 5" id="KW-0125">Carotenoid biosynthesis</keyword>
<comment type="similarity">
    <text evidence="2 5">Belongs to the carotenoid/retinoid oxidoreductase family.</text>
</comment>
<name>A0A501VYN9_9BACT</name>
<dbReference type="PANTHER" id="PTHR43734">
    <property type="entry name" value="PHYTOENE DESATURASE"/>
    <property type="match status" value="1"/>
</dbReference>
<evidence type="ECO:0000256" key="3">
    <source>
        <dbReference type="ARBA" id="ARBA00022746"/>
    </source>
</evidence>
<evidence type="ECO:0000256" key="2">
    <source>
        <dbReference type="ARBA" id="ARBA00006046"/>
    </source>
</evidence>
<dbReference type="OrthoDB" id="9774675at2"/>
<dbReference type="GO" id="GO:0016491">
    <property type="term" value="F:oxidoreductase activity"/>
    <property type="evidence" value="ECO:0007669"/>
    <property type="project" value="UniProtKB-KW"/>
</dbReference>
<dbReference type="Proteomes" id="UP000316727">
    <property type="component" value="Unassembled WGS sequence"/>
</dbReference>
<reference evidence="7 8" key="1">
    <citation type="submission" date="2019-06" db="EMBL/GenBank/DDBJ databases">
        <title>A novel bacterium of genus Pontibacter, isolated from marine sediment.</title>
        <authorList>
            <person name="Huang H."/>
            <person name="Mo K."/>
            <person name="Hu Y."/>
        </authorList>
    </citation>
    <scope>NUCLEOTIDE SEQUENCE [LARGE SCALE GENOMIC DNA]</scope>
    <source>
        <strain evidence="7 8">HB172049</strain>
    </source>
</reference>
<gene>
    <name evidence="7" type="primary">crtI</name>
    <name evidence="7" type="ORF">FJM65_16175</name>
</gene>
<keyword evidence="4 5" id="KW-0560">Oxidoreductase</keyword>
<evidence type="ECO:0000256" key="5">
    <source>
        <dbReference type="RuleBase" id="RU362075"/>
    </source>
</evidence>
<dbReference type="RefSeq" id="WP_140622597.1">
    <property type="nucleotide sequence ID" value="NZ_VFRQ01000009.1"/>
</dbReference>
<evidence type="ECO:0000313" key="8">
    <source>
        <dbReference type="Proteomes" id="UP000316727"/>
    </source>
</evidence>
<feature type="domain" description="Amine oxidase" evidence="6">
    <location>
        <begin position="13"/>
        <end position="486"/>
    </location>
</feature>
<dbReference type="PANTHER" id="PTHR43734:SF1">
    <property type="entry name" value="PHYTOENE DESATURASE"/>
    <property type="match status" value="1"/>
</dbReference>